<gene>
    <name evidence="1" type="ORF">FBUS_07388</name>
</gene>
<dbReference type="AlphaFoldDB" id="A0A8E0RK86"/>
<keyword evidence="2" id="KW-1185">Reference proteome</keyword>
<organism evidence="1 2">
    <name type="scientific">Fasciolopsis buskii</name>
    <dbReference type="NCBI Taxonomy" id="27845"/>
    <lineage>
        <taxon>Eukaryota</taxon>
        <taxon>Metazoa</taxon>
        <taxon>Spiralia</taxon>
        <taxon>Lophotrochozoa</taxon>
        <taxon>Platyhelminthes</taxon>
        <taxon>Trematoda</taxon>
        <taxon>Digenea</taxon>
        <taxon>Plagiorchiida</taxon>
        <taxon>Echinostomata</taxon>
        <taxon>Echinostomatoidea</taxon>
        <taxon>Fasciolidae</taxon>
        <taxon>Fasciolopsis</taxon>
    </lineage>
</organism>
<evidence type="ECO:0000313" key="1">
    <source>
        <dbReference type="EMBL" id="KAA0185476.1"/>
    </source>
</evidence>
<protein>
    <submittedName>
        <fullName evidence="1">Uncharacterized protein</fullName>
    </submittedName>
</protein>
<proteinExistence type="predicted"/>
<feature type="non-terminal residue" evidence="1">
    <location>
        <position position="211"/>
    </location>
</feature>
<comment type="caution">
    <text evidence="1">The sequence shown here is derived from an EMBL/GenBank/DDBJ whole genome shotgun (WGS) entry which is preliminary data.</text>
</comment>
<dbReference type="EMBL" id="LUCM01010428">
    <property type="protein sequence ID" value="KAA0185476.1"/>
    <property type="molecule type" value="Genomic_DNA"/>
</dbReference>
<dbReference type="Proteomes" id="UP000728185">
    <property type="component" value="Unassembled WGS sequence"/>
</dbReference>
<sequence>QNVPAVVERLFHFDKTKCPVGSPEINNPDPSENQIVKVTVSEAKLKAIIDRLTNYDPQIGPPHSTTNRVHLGYGRYEYPGRTSVVVRIHKAKKVKVDALVERLKSEVLPSRKPSGEEEHEVMKEDGKRKVCSKEEVQRIVLKISECDFKRGPVESVRDRNMLGFNRYDYYNGPTHQVTAKKVSPDKLQSIIDRLTQYDIHKGPPGSHGPGS</sequence>
<accession>A0A8E0RK86</accession>
<evidence type="ECO:0000313" key="2">
    <source>
        <dbReference type="Proteomes" id="UP000728185"/>
    </source>
</evidence>
<name>A0A8E0RK86_9TREM</name>
<reference evidence="1" key="1">
    <citation type="submission" date="2019-05" db="EMBL/GenBank/DDBJ databases">
        <title>Annotation for the trematode Fasciolopsis buski.</title>
        <authorList>
            <person name="Choi Y.-J."/>
        </authorList>
    </citation>
    <scope>NUCLEOTIDE SEQUENCE</scope>
    <source>
        <strain evidence="1">HT</strain>
        <tissue evidence="1">Whole worm</tissue>
    </source>
</reference>
<dbReference type="OrthoDB" id="6085853at2759"/>